<name>A0A151CH62_9BACT</name>
<dbReference type="Proteomes" id="UP000075359">
    <property type="component" value="Unassembled WGS sequence"/>
</dbReference>
<gene>
    <name evidence="1" type="ORF">AS592_08645</name>
</gene>
<accession>A0A151CH62</accession>
<dbReference type="Gene3D" id="1.10.260.40">
    <property type="entry name" value="lambda repressor-like DNA-binding domains"/>
    <property type="match status" value="1"/>
</dbReference>
<reference evidence="1 2" key="1">
    <citation type="submission" date="2015-11" db="EMBL/GenBank/DDBJ databases">
        <title>Draft genome of Sulfurovum riftiae 1812E, a member of the Epsilonproteobacteria isolated from the tube of the deep-sea hydrothermal vent tubewom Riftia pachyptila.</title>
        <authorList>
            <person name="Vetriani C."/>
            <person name="Giovannelli D."/>
        </authorList>
    </citation>
    <scope>NUCLEOTIDE SEQUENCE [LARGE SCALE GENOMIC DNA]</scope>
    <source>
        <strain evidence="1 2">1812E</strain>
    </source>
</reference>
<keyword evidence="2" id="KW-1185">Reference proteome</keyword>
<evidence type="ECO:0000313" key="2">
    <source>
        <dbReference type="Proteomes" id="UP000075359"/>
    </source>
</evidence>
<dbReference type="GO" id="GO:0003677">
    <property type="term" value="F:DNA binding"/>
    <property type="evidence" value="ECO:0007669"/>
    <property type="project" value="InterPro"/>
</dbReference>
<sequence>MIDFKTVMQRIREVLLEKKQQKKILDREIAVTLKLDPQYFAVIKKRNKIPYEAIAYFCKEHYINMNWLLLDQKPKYLTKI</sequence>
<evidence type="ECO:0008006" key="3">
    <source>
        <dbReference type="Google" id="ProtNLM"/>
    </source>
</evidence>
<evidence type="ECO:0000313" key="1">
    <source>
        <dbReference type="EMBL" id="KYJ86882.1"/>
    </source>
</evidence>
<dbReference type="EMBL" id="LNKT01000012">
    <property type="protein sequence ID" value="KYJ86882.1"/>
    <property type="molecule type" value="Genomic_DNA"/>
</dbReference>
<proteinExistence type="predicted"/>
<organism evidence="1 2">
    <name type="scientific">Sulfurovum riftiae</name>
    <dbReference type="NCBI Taxonomy" id="1630136"/>
    <lineage>
        <taxon>Bacteria</taxon>
        <taxon>Pseudomonadati</taxon>
        <taxon>Campylobacterota</taxon>
        <taxon>Epsilonproteobacteria</taxon>
        <taxon>Campylobacterales</taxon>
        <taxon>Sulfurovaceae</taxon>
        <taxon>Sulfurovum</taxon>
    </lineage>
</organism>
<dbReference type="RefSeq" id="WP_067330412.1">
    <property type="nucleotide sequence ID" value="NZ_LNKT01000012.1"/>
</dbReference>
<dbReference type="STRING" id="1630136.AS592_08645"/>
<dbReference type="OrthoDB" id="5373131at2"/>
<dbReference type="InterPro" id="IPR010982">
    <property type="entry name" value="Lambda_DNA-bd_dom_sf"/>
</dbReference>
<protein>
    <recommendedName>
        <fullName evidence="3">HTH cro/C1-type domain-containing protein</fullName>
    </recommendedName>
</protein>
<comment type="caution">
    <text evidence="1">The sequence shown here is derived from an EMBL/GenBank/DDBJ whole genome shotgun (WGS) entry which is preliminary data.</text>
</comment>
<dbReference type="AlphaFoldDB" id="A0A151CH62"/>